<dbReference type="EMBL" id="JTJO01000025">
    <property type="protein sequence ID" value="OBW98984.1"/>
    <property type="molecule type" value="Genomic_DNA"/>
</dbReference>
<evidence type="ECO:0008006" key="4">
    <source>
        <dbReference type="Google" id="ProtNLM"/>
    </source>
</evidence>
<gene>
    <name evidence="2" type="ORF">QV03_04190</name>
</gene>
<sequence length="85" mass="10239">MNCKNDINTINFFDLQKITLEQEIIFTIDNKILLNFIFNSLFKINLLAFSLFLIILKFSLLPLMLFFYRTKNQHHLKQNILLIFI</sequence>
<evidence type="ECO:0000313" key="2">
    <source>
        <dbReference type="EMBL" id="OBW98984.1"/>
    </source>
</evidence>
<reference evidence="2 3" key="1">
    <citation type="submission" date="2014-11" db="EMBL/GenBank/DDBJ databases">
        <title>Pan-genome of Gallibacterium spp.</title>
        <authorList>
            <person name="Kudirkiene E."/>
            <person name="Bojesen A.M."/>
        </authorList>
    </citation>
    <scope>NUCLEOTIDE SEQUENCE [LARGE SCALE GENOMIC DNA]</scope>
    <source>
        <strain evidence="2 3">F 279</strain>
    </source>
</reference>
<proteinExistence type="predicted"/>
<feature type="transmembrane region" description="Helical" evidence="1">
    <location>
        <begin position="46"/>
        <end position="68"/>
    </location>
</feature>
<keyword evidence="1" id="KW-0812">Transmembrane</keyword>
<protein>
    <recommendedName>
        <fullName evidence="4">Transmembrane protein</fullName>
    </recommendedName>
</protein>
<evidence type="ECO:0000256" key="1">
    <source>
        <dbReference type="SAM" id="Phobius"/>
    </source>
</evidence>
<comment type="caution">
    <text evidence="2">The sequence shown here is derived from an EMBL/GenBank/DDBJ whole genome shotgun (WGS) entry which is preliminary data.</text>
</comment>
<accession>A0A1A7P5D5</accession>
<dbReference type="Proteomes" id="UP000092643">
    <property type="component" value="Unassembled WGS sequence"/>
</dbReference>
<organism evidence="2 3">
    <name type="scientific">Gallibacterium anatis</name>
    <dbReference type="NCBI Taxonomy" id="750"/>
    <lineage>
        <taxon>Bacteria</taxon>
        <taxon>Pseudomonadati</taxon>
        <taxon>Pseudomonadota</taxon>
        <taxon>Gammaproteobacteria</taxon>
        <taxon>Pasteurellales</taxon>
        <taxon>Pasteurellaceae</taxon>
        <taxon>Gallibacterium</taxon>
    </lineage>
</organism>
<keyword evidence="1" id="KW-0472">Membrane</keyword>
<keyword evidence="1" id="KW-1133">Transmembrane helix</keyword>
<dbReference type="AlphaFoldDB" id="A0A1A7P5D5"/>
<name>A0A1A7P5D5_9PAST</name>
<evidence type="ECO:0000313" key="3">
    <source>
        <dbReference type="Proteomes" id="UP000092643"/>
    </source>
</evidence>